<reference evidence="2" key="1">
    <citation type="submission" date="2016-02" db="EMBL/GenBank/DDBJ databases">
        <authorList>
            <person name="Holder M.E."/>
            <person name="Ajami N.J."/>
            <person name="Petrosino J.F."/>
        </authorList>
    </citation>
    <scope>NUCLEOTIDE SEQUENCE [LARGE SCALE GENOMIC DNA]</scope>
    <source>
        <strain evidence="2">DSM 12838</strain>
    </source>
</reference>
<organism evidence="1 2">
    <name type="scientific">Desulfomicrobium orale DSM 12838</name>
    <dbReference type="NCBI Taxonomy" id="888061"/>
    <lineage>
        <taxon>Bacteria</taxon>
        <taxon>Pseudomonadati</taxon>
        <taxon>Thermodesulfobacteriota</taxon>
        <taxon>Desulfovibrionia</taxon>
        <taxon>Desulfovibrionales</taxon>
        <taxon>Desulfomicrobiaceae</taxon>
        <taxon>Desulfomicrobium</taxon>
    </lineage>
</organism>
<name>A0A0X8JNS2_9BACT</name>
<proteinExistence type="predicted"/>
<dbReference type="OrthoDB" id="5420779at2"/>
<evidence type="ECO:0000313" key="1">
    <source>
        <dbReference type="EMBL" id="AMD92192.1"/>
    </source>
</evidence>
<sequence length="88" mass="10686">MQDKEGVYYYPYPNNKRIRMYVREQDGVIEFRLSNADYPEIWERHGWLDMDIIRRGAQMFAERKAHGDPLKIYDLETARYLLREAGKK</sequence>
<dbReference type="KEGG" id="doa:AXF15_03090"/>
<dbReference type="RefSeq" id="WP_066603185.1">
    <property type="nucleotide sequence ID" value="NZ_CP014230.1"/>
</dbReference>
<accession>A0A0X8JNS2</accession>
<protein>
    <submittedName>
        <fullName evidence="1">Uncharacterized protein</fullName>
    </submittedName>
</protein>
<dbReference type="STRING" id="888061.AXF15_03090"/>
<keyword evidence="2" id="KW-1185">Reference proteome</keyword>
<dbReference type="AlphaFoldDB" id="A0A0X8JNS2"/>
<dbReference type="Proteomes" id="UP000063964">
    <property type="component" value="Chromosome"/>
</dbReference>
<gene>
    <name evidence="1" type="ORF">AXF15_03090</name>
</gene>
<evidence type="ECO:0000313" key="2">
    <source>
        <dbReference type="Proteomes" id="UP000063964"/>
    </source>
</evidence>
<dbReference type="EMBL" id="CP014230">
    <property type="protein sequence ID" value="AMD92192.1"/>
    <property type="molecule type" value="Genomic_DNA"/>
</dbReference>